<sequence length="36" mass="4087">MQLFYTDIVPAQVDAARLENRSIRPTIPRAQTIDSV</sequence>
<evidence type="ECO:0000313" key="1">
    <source>
        <dbReference type="EMBL" id="CAZ89767.1"/>
    </source>
</evidence>
<reference evidence="1" key="3">
    <citation type="submission" date="2010-07" db="EMBL/GenBank/DDBJ databases">
        <authorList>
            <person name="Genoscope - CEA"/>
        </authorList>
    </citation>
    <scope>NUCLEOTIDE SEQUENCE</scope>
    <source>
        <strain evidence="1">3As</strain>
    </source>
</reference>
<protein>
    <submittedName>
        <fullName evidence="1">Uncharacterized protein</fullName>
    </submittedName>
</protein>
<dbReference type="KEGG" id="thi:THI_3169"/>
<reference evidence="3" key="2">
    <citation type="journal article" date="2010" name="PLoS Genet.">
        <title>Structure, function, and evolution of the Thiomonas spp. genome.</title>
        <authorList>
            <person name="Arsene-Ploetze F."/>
            <person name="Koechler S."/>
            <person name="Marchal M."/>
            <person name="Coppee J.Y."/>
            <person name="Chandler M."/>
            <person name="Bonnefoy V."/>
            <person name="Brochier-Armanet C."/>
            <person name="Barakat M."/>
            <person name="Barbe V."/>
            <person name="Battaglia-Brunet F."/>
            <person name="Bruneel O."/>
            <person name="Bryan C.G."/>
            <person name="Cleiss-Arnold J."/>
            <person name="Cruveiller S."/>
            <person name="Erhardt M."/>
            <person name="Heinrich-Salmeron A."/>
            <person name="Hommais F."/>
            <person name="Joulian C."/>
            <person name="Krin E."/>
            <person name="Lieutaud A."/>
            <person name="Lievremont D."/>
            <person name="Michel C."/>
            <person name="Muller D."/>
            <person name="Ortet P."/>
            <person name="Proux C."/>
            <person name="Siguier P."/>
            <person name="Roche D."/>
            <person name="Rouy Z."/>
            <person name="Salvignol G."/>
            <person name="Slyemi D."/>
            <person name="Talla E."/>
            <person name="Weiss S."/>
            <person name="Weissenbach J."/>
            <person name="Medigue C."/>
            <person name="Bertin P.N."/>
        </authorList>
    </citation>
    <scope>NUCLEOTIDE SEQUENCE [LARGE SCALE GENOMIC DNA]</scope>
    <source>
        <strain evidence="3">DSM 22701 / CIP 110005 / 3As</strain>
    </source>
</reference>
<reference evidence="2 4" key="4">
    <citation type="submission" date="2015-03" db="EMBL/GenBank/DDBJ databases">
        <authorList>
            <person name="Regsiter A."/>
            <person name="william w."/>
        </authorList>
    </citation>
    <scope>NUCLEOTIDE SEQUENCE [LARGE SCALE GENOMIC DNA]</scope>
    <source>
        <strain evidence="2 4">CB1</strain>
    </source>
</reference>
<evidence type="ECO:0000313" key="3">
    <source>
        <dbReference type="Proteomes" id="UP000002372"/>
    </source>
</evidence>
<dbReference type="HOGENOM" id="CLU_3359048_0_0_4"/>
<dbReference type="AlphaFoldDB" id="D6CMI9"/>
<evidence type="ECO:0000313" key="4">
    <source>
        <dbReference type="Proteomes" id="UP000078599"/>
    </source>
</evidence>
<organism evidence="1 3">
    <name type="scientific">Thiomonas arsenitoxydans (strain DSM 22701 / CIP 110005 / 3As)</name>
    <dbReference type="NCBI Taxonomy" id="426114"/>
    <lineage>
        <taxon>Bacteria</taxon>
        <taxon>Pseudomonadati</taxon>
        <taxon>Pseudomonadota</taxon>
        <taxon>Betaproteobacteria</taxon>
        <taxon>Burkholderiales</taxon>
        <taxon>Thiomonas</taxon>
    </lineage>
</organism>
<dbReference type="EMBL" id="CTRI01000009">
    <property type="protein sequence ID" value="CQR31590.1"/>
    <property type="molecule type" value="Genomic_DNA"/>
</dbReference>
<gene>
    <name evidence="1" type="ordered locus">THI_3169</name>
    <name evidence="2" type="ORF">THICB1_170117</name>
</gene>
<name>D6CMI9_THIA3</name>
<dbReference type="Proteomes" id="UP000002372">
    <property type="component" value="Chromosome"/>
</dbReference>
<evidence type="ECO:0000313" key="2">
    <source>
        <dbReference type="EMBL" id="CQR31590.1"/>
    </source>
</evidence>
<dbReference type="EMBL" id="FP475956">
    <property type="protein sequence ID" value="CAZ89767.1"/>
    <property type="molecule type" value="Genomic_DNA"/>
</dbReference>
<proteinExistence type="predicted"/>
<reference key="1">
    <citation type="submission" date="2009-07" db="EMBL/GenBank/DDBJ databases">
        <authorList>
            <person name="Genoscope - CEA"/>
        </authorList>
    </citation>
    <scope>NUCLEOTIDE SEQUENCE</scope>
    <source>
        <strain>3As</strain>
    </source>
</reference>
<dbReference type="Proteomes" id="UP000078599">
    <property type="component" value="Unassembled WGS sequence"/>
</dbReference>
<keyword evidence="4" id="KW-1185">Reference proteome</keyword>
<accession>D6CMI9</accession>